<dbReference type="EMBL" id="CAEZXP010000001">
    <property type="protein sequence ID" value="CAB4686017.1"/>
    <property type="molecule type" value="Genomic_DNA"/>
</dbReference>
<feature type="transmembrane region" description="Helical" evidence="6">
    <location>
        <begin position="60"/>
        <end position="82"/>
    </location>
</feature>
<feature type="transmembrane region" description="Helical" evidence="6">
    <location>
        <begin position="103"/>
        <end position="130"/>
    </location>
</feature>
<protein>
    <submittedName>
        <fullName evidence="7">Unannotated protein</fullName>
    </submittedName>
</protein>
<keyword evidence="3 6" id="KW-0812">Transmembrane</keyword>
<dbReference type="InterPro" id="IPR030191">
    <property type="entry name" value="CodB"/>
</dbReference>
<dbReference type="InterPro" id="IPR001248">
    <property type="entry name" value="Pur-cyt_permease"/>
</dbReference>
<feature type="transmembrane region" description="Helical" evidence="6">
    <location>
        <begin position="417"/>
        <end position="440"/>
    </location>
</feature>
<feature type="transmembrane region" description="Helical" evidence="6">
    <location>
        <begin position="142"/>
        <end position="164"/>
    </location>
</feature>
<evidence type="ECO:0000313" key="7">
    <source>
        <dbReference type="EMBL" id="CAB4686017.1"/>
    </source>
</evidence>
<dbReference type="AlphaFoldDB" id="A0A6J6NI16"/>
<dbReference type="Pfam" id="PF02133">
    <property type="entry name" value="Transp_cyt_pur"/>
    <property type="match status" value="1"/>
</dbReference>
<evidence type="ECO:0000256" key="6">
    <source>
        <dbReference type="SAM" id="Phobius"/>
    </source>
</evidence>
<feature type="transmembrane region" description="Helical" evidence="6">
    <location>
        <begin position="267"/>
        <end position="288"/>
    </location>
</feature>
<comment type="similarity">
    <text evidence="2">Belongs to the purine-cytosine permease (2.A.39) family.</text>
</comment>
<evidence type="ECO:0000256" key="2">
    <source>
        <dbReference type="ARBA" id="ARBA00008974"/>
    </source>
</evidence>
<dbReference type="GO" id="GO:0015209">
    <property type="term" value="F:cytosine transmembrane transporter activity"/>
    <property type="evidence" value="ECO:0007669"/>
    <property type="project" value="InterPro"/>
</dbReference>
<evidence type="ECO:0000256" key="3">
    <source>
        <dbReference type="ARBA" id="ARBA00022692"/>
    </source>
</evidence>
<accession>A0A6J6NI16</accession>
<keyword evidence="4 6" id="KW-1133">Transmembrane helix</keyword>
<dbReference type="GO" id="GO:0005886">
    <property type="term" value="C:plasma membrane"/>
    <property type="evidence" value="ECO:0007669"/>
    <property type="project" value="TreeGrafter"/>
</dbReference>
<feature type="transmembrane region" description="Helical" evidence="6">
    <location>
        <begin position="171"/>
        <end position="188"/>
    </location>
</feature>
<name>A0A6J6NI16_9ZZZZ</name>
<feature type="transmembrane region" description="Helical" evidence="6">
    <location>
        <begin position="384"/>
        <end position="405"/>
    </location>
</feature>
<evidence type="ECO:0000256" key="5">
    <source>
        <dbReference type="ARBA" id="ARBA00023136"/>
    </source>
</evidence>
<proteinExistence type="inferred from homology"/>
<feature type="transmembrane region" description="Helical" evidence="6">
    <location>
        <begin position="203"/>
        <end position="224"/>
    </location>
</feature>
<gene>
    <name evidence="7" type="ORF">UFOPK2399_00293</name>
</gene>
<evidence type="ECO:0000256" key="4">
    <source>
        <dbReference type="ARBA" id="ARBA00022989"/>
    </source>
</evidence>
<keyword evidence="5 6" id="KW-0472">Membrane</keyword>
<feature type="transmembrane region" description="Helical" evidence="6">
    <location>
        <begin position="342"/>
        <end position="363"/>
    </location>
</feature>
<organism evidence="7">
    <name type="scientific">freshwater metagenome</name>
    <dbReference type="NCBI Taxonomy" id="449393"/>
    <lineage>
        <taxon>unclassified sequences</taxon>
        <taxon>metagenomes</taxon>
        <taxon>ecological metagenomes</taxon>
    </lineage>
</organism>
<sequence>MNDAPNWGIEPVPERLRLLGALDGVLLWANLSVSLLVIVAGALLVLPGDQGGLGLALPSAFAAIVAASLVGNALLGVGGLIGARARVPAMVLLRAPLGQRGSLLPSVLNIAQCLGWSVFELIIIATGASALSQQVFGFGELALWKIVFGVVATLLALMGPVGFVRRYIRKFAIWVVIASLIYLSWWSLDGGDVGRLWDQPGDHAFWAGFDFVLASIISWTPLVADYTRFSRRDRDGLIGAGLGYFLPCIPLLGLGAVIALSRHIGDAPGLLTAIAAGGAASILALLALTVDESDEAFANVYSAAISLQNVLPRVPQRLLVSACAATATVGALLIDLRNYQPFLFLLGSFFVPLFGVLLADWLASARNYSEQRIFHGPAWRLNTIAAWIAGFCLYQWLAPVGPSWWTRIVEHTDPHPLPWGGASLPSFAAAFALTFVLGFAARTTARAGDTARS</sequence>
<dbReference type="Gene3D" id="1.10.4160.10">
    <property type="entry name" value="Hydantoin permease"/>
    <property type="match status" value="1"/>
</dbReference>
<feature type="transmembrane region" description="Helical" evidence="6">
    <location>
        <begin position="25"/>
        <end position="48"/>
    </location>
</feature>
<dbReference type="PANTHER" id="PTHR30569">
    <property type="entry name" value="CYTOSINE TRANSPORTER CODB"/>
    <property type="match status" value="1"/>
</dbReference>
<feature type="transmembrane region" description="Helical" evidence="6">
    <location>
        <begin position="236"/>
        <end position="261"/>
    </location>
</feature>
<evidence type="ECO:0000256" key="1">
    <source>
        <dbReference type="ARBA" id="ARBA00004141"/>
    </source>
</evidence>
<feature type="transmembrane region" description="Helical" evidence="6">
    <location>
        <begin position="318"/>
        <end position="336"/>
    </location>
</feature>
<reference evidence="7" key="1">
    <citation type="submission" date="2020-05" db="EMBL/GenBank/DDBJ databases">
        <authorList>
            <person name="Chiriac C."/>
            <person name="Salcher M."/>
            <person name="Ghai R."/>
            <person name="Kavagutti S V."/>
        </authorList>
    </citation>
    <scope>NUCLEOTIDE SEQUENCE</scope>
</reference>
<comment type="subcellular location">
    <subcellularLocation>
        <location evidence="1">Membrane</location>
        <topology evidence="1">Multi-pass membrane protein</topology>
    </subcellularLocation>
</comment>
<dbReference type="PANTHER" id="PTHR30569:SF0">
    <property type="entry name" value="CYTOSINE PERMEASE"/>
    <property type="match status" value="1"/>
</dbReference>